<dbReference type="STRING" id="1265313.HRUBRA_02788"/>
<dbReference type="HOGENOM" id="CLU_034081_0_0_6"/>
<dbReference type="Proteomes" id="UP000029640">
    <property type="component" value="Unassembled WGS sequence"/>
</dbReference>
<organism evidence="1 2">
    <name type="scientific">Pseudohaliea rubra DSM 19751</name>
    <dbReference type="NCBI Taxonomy" id="1265313"/>
    <lineage>
        <taxon>Bacteria</taxon>
        <taxon>Pseudomonadati</taxon>
        <taxon>Pseudomonadota</taxon>
        <taxon>Gammaproteobacteria</taxon>
        <taxon>Cellvibrionales</taxon>
        <taxon>Halieaceae</taxon>
        <taxon>Pseudohaliea</taxon>
    </lineage>
</organism>
<sequence>MLPWAEEAAAGQLEAIPAGIGGELAEGGVVGRLITQREQVFDLSDPKQDNALFRAANGLHVLTRDQTIREQLPFLLEGEDFVPLELVEAERVLRSVDWLYDARVVPVRRCGEAVDLAVVTRDVWTILPTVSFDRSGGESSWSLGVEDENLLGRGETLGVFFTEDVDRSGYGAYFFDPAVAGTPWRLNLSAADNDDGHRLDMHLRHPFRSLDERSSVGLRLTVDERIQPLFDAGDRVVEFQQQFHSGELQFAESTGRENGHVRRWNAGVAWWDYAFDRAPGPLQPPELPEDRSAAYPFVGFETIEDDFVPIANLALIGRPQDVHLGRRLAGRIGFSPDGLGADDGRVIFEGSWRDAIRPRESLILSGALSVNGAVTTSDGEAENLFATIGTELHYLQTDSWRFYAALDATWTEGLTDDIQLQLGGDLGLRGYPQRFQQGDRRLRLRAEERWYASGEPLRLFRWGAAFFLDAGRAWFPDDPNDNENGWLANAGIGLRLMPTRLPTSGMIHIDLAAPLRTGGRDVDKLQLSVTVRSTF</sequence>
<reference evidence="1 2" key="1">
    <citation type="journal article" date="2014" name="Genome Announc.">
        <title>Genome Sequence of Gammaproteobacterial Pseudohaliea rubra Type Strain DSM 19751, Isolated from Coastal Seawater of the Mediterranean Sea.</title>
        <authorList>
            <person name="Spring S."/>
            <person name="Fiebig A."/>
            <person name="Riedel T."/>
            <person name="Goker M."/>
            <person name="Klenk H.P."/>
        </authorList>
    </citation>
    <scope>NUCLEOTIDE SEQUENCE [LARGE SCALE GENOMIC DNA]</scope>
    <source>
        <strain evidence="1 2">DSM 19751</strain>
    </source>
</reference>
<dbReference type="eggNOG" id="COG4775">
    <property type="taxonomic scope" value="Bacteria"/>
</dbReference>
<proteinExistence type="predicted"/>
<dbReference type="EMBL" id="AUVB01000088">
    <property type="protein sequence ID" value="KGE02650.1"/>
    <property type="molecule type" value="Genomic_DNA"/>
</dbReference>
<evidence type="ECO:0000313" key="1">
    <source>
        <dbReference type="EMBL" id="KGE02650.1"/>
    </source>
</evidence>
<evidence type="ECO:0008006" key="3">
    <source>
        <dbReference type="Google" id="ProtNLM"/>
    </source>
</evidence>
<name>A0A095VMR1_9GAMM</name>
<dbReference type="RefSeq" id="WP_144244452.1">
    <property type="nucleotide sequence ID" value="NZ_KN234771.1"/>
</dbReference>
<comment type="caution">
    <text evidence="1">The sequence shown here is derived from an EMBL/GenBank/DDBJ whole genome shotgun (WGS) entry which is preliminary data.</text>
</comment>
<evidence type="ECO:0000313" key="2">
    <source>
        <dbReference type="Proteomes" id="UP000029640"/>
    </source>
</evidence>
<dbReference type="Gene3D" id="2.40.160.50">
    <property type="entry name" value="membrane protein fhac: a member of the omp85/tpsb transporter family"/>
    <property type="match status" value="1"/>
</dbReference>
<keyword evidence="2" id="KW-1185">Reference proteome</keyword>
<protein>
    <recommendedName>
        <fullName evidence="3">Bacterial surface antigen (D15) domain-containing protein</fullName>
    </recommendedName>
</protein>
<dbReference type="AlphaFoldDB" id="A0A095VMR1"/>
<dbReference type="OrthoDB" id="6306838at2"/>
<accession>A0A095VMR1</accession>
<gene>
    <name evidence="1" type="ORF">HRUBRA_02788</name>
</gene>